<dbReference type="Proteomes" id="UP000289340">
    <property type="component" value="Chromosome 7"/>
</dbReference>
<evidence type="ECO:0000259" key="5">
    <source>
        <dbReference type="PROSITE" id="PS50011"/>
    </source>
</evidence>
<dbReference type="InterPro" id="IPR011009">
    <property type="entry name" value="Kinase-like_dom_sf"/>
</dbReference>
<feature type="region of interest" description="Disordered" evidence="4">
    <location>
        <begin position="252"/>
        <end position="275"/>
    </location>
</feature>
<dbReference type="InterPro" id="IPR008271">
    <property type="entry name" value="Ser/Thr_kinase_AS"/>
</dbReference>
<dbReference type="EMBL" id="QZWG01000007">
    <property type="protein sequence ID" value="RZC01105.1"/>
    <property type="molecule type" value="Genomic_DNA"/>
</dbReference>
<keyword evidence="6" id="KW-0418">Kinase</keyword>
<dbReference type="FunFam" id="1.10.510.10:FF:000317">
    <property type="entry name" value="PTI1-like tyrosine-protein kinase At3g15890"/>
    <property type="match status" value="1"/>
</dbReference>
<proteinExistence type="predicted"/>
<evidence type="ECO:0000313" key="7">
    <source>
        <dbReference type="Proteomes" id="UP000289340"/>
    </source>
</evidence>
<evidence type="ECO:0000256" key="2">
    <source>
        <dbReference type="ARBA" id="ARBA00022741"/>
    </source>
</evidence>
<dbReference type="InterPro" id="IPR000719">
    <property type="entry name" value="Prot_kinase_dom"/>
</dbReference>
<keyword evidence="7" id="KW-1185">Reference proteome</keyword>
<gene>
    <name evidence="6" type="ORF">D0Y65_016730</name>
</gene>
<keyword evidence="6" id="KW-0808">Transferase</keyword>
<dbReference type="EC" id="2.7.11.1" evidence="6"/>
<evidence type="ECO:0000313" key="6">
    <source>
        <dbReference type="EMBL" id="RZC01105.1"/>
    </source>
</evidence>
<dbReference type="SUPFAM" id="SSF56112">
    <property type="entry name" value="Protein kinase-like (PK-like)"/>
    <property type="match status" value="2"/>
</dbReference>
<sequence length="749" mass="84897">MFNRGVNYGWYMSFVSIPAAGTFFRSTVKRLEVWSNKVEMEFTVELEIFARIRHKNPLSFRGYCAEGHERLIAYGDWKFGATKYLHHQATPHIIHRDIKANNVYLDSDFQARIGGFRFAKLIPDGAIHVSTEVKELASGRRPVEKLSSTVKQAMVDLALPLVCEKKFSALAYPRLNGNYVEEELKRVVFVALICAQVELVKVPLVRCKLYFWIKGSGYLQIAESKSRSPNSPVTAKHSQSAAQLASRVGNSQPAQLASPTGESHGAQIAGGTGETSVTCHPQSELANAFCDLHGFYVERKEEVGLIGGKVMAFWFCCGKVSTRRRRGKEQPKWRVFSLKELHSATNNFNYDNKLGEGSFGSVYWGQLWDGSQFEFLYRSKSYLTISNYKSFIVAAKELTCERSMSKNVILSIKLGLNEREEDTEPLLQWLLFSVAAIFQYKPTSFLIMIIAVKRLKVWSNRAETEFTVELEILARIRHKNLLSLRGYCAEGQERLIVYEYMQNLSLHSHLHGHHSFECLLDWNRRMNIAIGSAEGIVYLHHQATPHIIHRDIKASNVLLDSDFRARVADFGFAKLMPDGATHMTTKVKGTLGYLAPEYAMLGKANESCDVYSFGILLLELTSGKRPIEKLNSTVRRSIVDWALHLVCEKKFSEIADPRLNGNYVEGELKRVVLVALMCAQDLPEKRPTILDVIELLKGESKDKFYHIENSEMFRSLLAVESNDETSVAEDSLDYISEEKELQRPLKGNN</sequence>
<protein>
    <submittedName>
        <fullName evidence="6">PTI1-like tyrosine-protein kinase</fullName>
        <ecNumber evidence="6">2.7.11.1</ecNumber>
    </submittedName>
</protein>
<dbReference type="Pfam" id="PF07714">
    <property type="entry name" value="PK_Tyr_Ser-Thr"/>
    <property type="match status" value="1"/>
</dbReference>
<dbReference type="PROSITE" id="PS00108">
    <property type="entry name" value="PROTEIN_KINASE_ST"/>
    <property type="match status" value="2"/>
</dbReference>
<evidence type="ECO:0000256" key="4">
    <source>
        <dbReference type="SAM" id="MobiDB-lite"/>
    </source>
</evidence>
<dbReference type="PROSITE" id="PS50011">
    <property type="entry name" value="PROTEIN_KINASE_DOM"/>
    <property type="match status" value="1"/>
</dbReference>
<comment type="caution">
    <text evidence="6">The sequence shown here is derived from an EMBL/GenBank/DDBJ whole genome shotgun (WGS) entry which is preliminary data.</text>
</comment>
<name>A0A445JRG1_GLYSO</name>
<keyword evidence="2" id="KW-0547">Nucleotide-binding</keyword>
<dbReference type="PANTHER" id="PTHR47989:SF1">
    <property type="entry name" value="PROTEIN KINASE DOMAIN-CONTAINING PROTEIN"/>
    <property type="match status" value="1"/>
</dbReference>
<accession>A0A445JRG1</accession>
<dbReference type="PANTHER" id="PTHR47989">
    <property type="entry name" value="OS01G0750732 PROTEIN"/>
    <property type="match status" value="1"/>
</dbReference>
<keyword evidence="1" id="KW-0723">Serine/threonine-protein kinase</keyword>
<dbReference type="GO" id="GO:0004674">
    <property type="term" value="F:protein serine/threonine kinase activity"/>
    <property type="evidence" value="ECO:0007669"/>
    <property type="project" value="UniProtKB-KW"/>
</dbReference>
<dbReference type="Gene3D" id="3.30.200.20">
    <property type="entry name" value="Phosphorylase Kinase, domain 1"/>
    <property type="match status" value="3"/>
</dbReference>
<dbReference type="GO" id="GO:0005524">
    <property type="term" value="F:ATP binding"/>
    <property type="evidence" value="ECO:0007669"/>
    <property type="project" value="UniProtKB-KW"/>
</dbReference>
<dbReference type="SMART" id="SM00220">
    <property type="entry name" value="S_TKc"/>
    <property type="match status" value="1"/>
</dbReference>
<evidence type="ECO:0000256" key="1">
    <source>
        <dbReference type="ARBA" id="ARBA00022527"/>
    </source>
</evidence>
<organism evidence="6 7">
    <name type="scientific">Glycine soja</name>
    <name type="common">Wild soybean</name>
    <dbReference type="NCBI Taxonomy" id="3848"/>
    <lineage>
        <taxon>Eukaryota</taxon>
        <taxon>Viridiplantae</taxon>
        <taxon>Streptophyta</taxon>
        <taxon>Embryophyta</taxon>
        <taxon>Tracheophyta</taxon>
        <taxon>Spermatophyta</taxon>
        <taxon>Magnoliopsida</taxon>
        <taxon>eudicotyledons</taxon>
        <taxon>Gunneridae</taxon>
        <taxon>Pentapetalae</taxon>
        <taxon>rosids</taxon>
        <taxon>fabids</taxon>
        <taxon>Fabales</taxon>
        <taxon>Fabaceae</taxon>
        <taxon>Papilionoideae</taxon>
        <taxon>50 kb inversion clade</taxon>
        <taxon>NPAAA clade</taxon>
        <taxon>indigoferoid/millettioid clade</taxon>
        <taxon>Phaseoleae</taxon>
        <taxon>Glycine</taxon>
        <taxon>Glycine subgen. Soja</taxon>
    </lineage>
</organism>
<feature type="compositionally biased region" description="Polar residues" evidence="4">
    <location>
        <begin position="252"/>
        <end position="261"/>
    </location>
</feature>
<evidence type="ECO:0000256" key="3">
    <source>
        <dbReference type="ARBA" id="ARBA00022840"/>
    </source>
</evidence>
<feature type="domain" description="Protein kinase" evidence="5">
    <location>
        <begin position="348"/>
        <end position="705"/>
    </location>
</feature>
<reference evidence="6 7" key="1">
    <citation type="submission" date="2018-09" db="EMBL/GenBank/DDBJ databases">
        <title>A high-quality reference genome of wild soybean provides a powerful tool to mine soybean genomes.</title>
        <authorList>
            <person name="Xie M."/>
            <person name="Chung C.Y.L."/>
            <person name="Li M.-W."/>
            <person name="Wong F.-L."/>
            <person name="Chan T.-F."/>
            <person name="Lam H.-M."/>
        </authorList>
    </citation>
    <scope>NUCLEOTIDE SEQUENCE [LARGE SCALE GENOMIC DNA]</scope>
    <source>
        <strain evidence="7">cv. W05</strain>
        <tissue evidence="6">Hypocotyl of etiolated seedlings</tissue>
    </source>
</reference>
<keyword evidence="3" id="KW-0067">ATP-binding</keyword>
<dbReference type="Gene3D" id="1.10.510.10">
    <property type="entry name" value="Transferase(Phosphotransferase) domain 1"/>
    <property type="match status" value="2"/>
</dbReference>
<dbReference type="InterPro" id="IPR001245">
    <property type="entry name" value="Ser-Thr/Tyr_kinase_cat_dom"/>
</dbReference>
<dbReference type="AlphaFoldDB" id="A0A445JRG1"/>